<evidence type="ECO:0000313" key="2">
    <source>
        <dbReference type="Proteomes" id="UP000516384"/>
    </source>
</evidence>
<protein>
    <submittedName>
        <fullName evidence="1">Uncharacterized protein</fullName>
    </submittedName>
</protein>
<gene>
    <name evidence="1" type="ORF">IAQ67_15605</name>
</gene>
<accession>A0A7H0Y2L4</accession>
<name>A0A7H0Y2L4_9BACL</name>
<reference evidence="1 2" key="1">
    <citation type="submission" date="2020-09" db="EMBL/GenBank/DDBJ databases">
        <title>Characterization of Paenibacillus peoriae strain ZF390 with broad-spectrum antimicrobial activity as a potential biocontrol agent.</title>
        <authorList>
            <person name="Li L."/>
            <person name="Zhao Y."/>
            <person name="Li B."/>
            <person name="Xie X."/>
        </authorList>
    </citation>
    <scope>NUCLEOTIDE SEQUENCE [LARGE SCALE GENOMIC DNA]</scope>
    <source>
        <strain evidence="1 2">ZF390</strain>
    </source>
</reference>
<sequence>MNTHSLRIGPIYDVGKLSEDHMKKNKEGYHDENDVQIEKGKGQSHNPEYTITDTDKVLEIARQGSLKYRHSLDKLSD</sequence>
<dbReference type="EMBL" id="CP061172">
    <property type="protein sequence ID" value="QNR65322.1"/>
    <property type="molecule type" value="Genomic_DNA"/>
</dbReference>
<evidence type="ECO:0000313" key="1">
    <source>
        <dbReference type="EMBL" id="QNR65322.1"/>
    </source>
</evidence>
<organism evidence="1 2">
    <name type="scientific">Paenibacillus peoriae</name>
    <dbReference type="NCBI Taxonomy" id="59893"/>
    <lineage>
        <taxon>Bacteria</taxon>
        <taxon>Bacillati</taxon>
        <taxon>Bacillota</taxon>
        <taxon>Bacilli</taxon>
        <taxon>Bacillales</taxon>
        <taxon>Paenibacillaceae</taxon>
        <taxon>Paenibacillus</taxon>
    </lineage>
</organism>
<dbReference type="Proteomes" id="UP000516384">
    <property type="component" value="Chromosome"/>
</dbReference>
<proteinExistence type="predicted"/>
<dbReference type="AlphaFoldDB" id="A0A7H0Y2L4"/>